<organism evidence="1 2">
    <name type="scientific">Meloidogyne enterolobii</name>
    <name type="common">Root-knot nematode worm</name>
    <name type="synonym">Meloidogyne mayaguensis</name>
    <dbReference type="NCBI Taxonomy" id="390850"/>
    <lineage>
        <taxon>Eukaryota</taxon>
        <taxon>Metazoa</taxon>
        <taxon>Ecdysozoa</taxon>
        <taxon>Nematoda</taxon>
        <taxon>Chromadorea</taxon>
        <taxon>Rhabditida</taxon>
        <taxon>Tylenchina</taxon>
        <taxon>Tylenchomorpha</taxon>
        <taxon>Tylenchoidea</taxon>
        <taxon>Meloidogynidae</taxon>
        <taxon>Meloidogyninae</taxon>
        <taxon>Meloidogyne</taxon>
    </lineage>
</organism>
<keyword evidence="2" id="KW-1185">Reference proteome</keyword>
<accession>A0ACB1AVI1</accession>
<proteinExistence type="predicted"/>
<evidence type="ECO:0000313" key="2">
    <source>
        <dbReference type="Proteomes" id="UP001497535"/>
    </source>
</evidence>
<evidence type="ECO:0000313" key="1">
    <source>
        <dbReference type="EMBL" id="CAK5103408.1"/>
    </source>
</evidence>
<sequence>MNTNNTQNINSPIFPSLSIQPLGDLRIFGVSSRLVYEGSPCDAFPCWNGGICIELRKRKNLNKFKQEEKIKRKEGKKYFCKCKKYFGGEHCEERLIMVPNKECSNQLLPCPNGTFCWFNKLNTTSECISLEELNARKYDNLTTIKTPNEDTFSFLTGLFILTLILFSLALILLLCHGPASSAGAFCFLYININENSPRNVSRGRKCPKISHLLNPKRKIKRKDDKKWMIVIENEEENLKIEEFELKNNFLNG</sequence>
<reference evidence="1" key="1">
    <citation type="submission" date="2023-11" db="EMBL/GenBank/DDBJ databases">
        <authorList>
            <person name="Poullet M."/>
        </authorList>
    </citation>
    <scope>NUCLEOTIDE SEQUENCE</scope>
    <source>
        <strain evidence="1">E1834</strain>
    </source>
</reference>
<dbReference type="Proteomes" id="UP001497535">
    <property type="component" value="Unassembled WGS sequence"/>
</dbReference>
<comment type="caution">
    <text evidence="1">The sequence shown here is derived from an EMBL/GenBank/DDBJ whole genome shotgun (WGS) entry which is preliminary data.</text>
</comment>
<dbReference type="EMBL" id="CAVMJV010000114">
    <property type="protein sequence ID" value="CAK5103408.1"/>
    <property type="molecule type" value="Genomic_DNA"/>
</dbReference>
<protein>
    <submittedName>
        <fullName evidence="1">Uncharacterized protein</fullName>
    </submittedName>
</protein>
<name>A0ACB1AVI1_MELEN</name>
<gene>
    <name evidence="1" type="ORF">MENTE1834_LOCUS42749</name>
</gene>